<protein>
    <recommendedName>
        <fullName evidence="1">DUF1618 domain-containing protein</fullName>
    </recommendedName>
</protein>
<gene>
    <name evidence="2" type="ORF">EJB05_07377</name>
</gene>
<dbReference type="PANTHER" id="PTHR33074:SF92">
    <property type="entry name" value="DUF1618 DOMAIN-CONTAINING PROTEIN"/>
    <property type="match status" value="1"/>
</dbReference>
<dbReference type="Gramene" id="TVU47768">
    <property type="protein sequence ID" value="TVU47768"/>
    <property type="gene ID" value="EJB05_07377"/>
</dbReference>
<evidence type="ECO:0000313" key="3">
    <source>
        <dbReference type="Proteomes" id="UP000324897"/>
    </source>
</evidence>
<organism evidence="2 3">
    <name type="scientific">Eragrostis curvula</name>
    <name type="common">weeping love grass</name>
    <dbReference type="NCBI Taxonomy" id="38414"/>
    <lineage>
        <taxon>Eukaryota</taxon>
        <taxon>Viridiplantae</taxon>
        <taxon>Streptophyta</taxon>
        <taxon>Embryophyta</taxon>
        <taxon>Tracheophyta</taxon>
        <taxon>Spermatophyta</taxon>
        <taxon>Magnoliopsida</taxon>
        <taxon>Liliopsida</taxon>
        <taxon>Poales</taxon>
        <taxon>Poaceae</taxon>
        <taxon>PACMAD clade</taxon>
        <taxon>Chloridoideae</taxon>
        <taxon>Eragrostideae</taxon>
        <taxon>Eragrostidinae</taxon>
        <taxon>Eragrostis</taxon>
    </lineage>
</organism>
<feature type="non-terminal residue" evidence="2">
    <location>
        <position position="535"/>
    </location>
</feature>
<evidence type="ECO:0000313" key="2">
    <source>
        <dbReference type="EMBL" id="TVU47768.1"/>
    </source>
</evidence>
<keyword evidence="3" id="KW-1185">Reference proteome</keyword>
<dbReference type="Proteomes" id="UP000324897">
    <property type="component" value="Chromosome 5"/>
</dbReference>
<dbReference type="EMBL" id="RWGY01000004">
    <property type="protein sequence ID" value="TVU47768.1"/>
    <property type="molecule type" value="Genomic_DNA"/>
</dbReference>
<dbReference type="OrthoDB" id="634738at2759"/>
<dbReference type="InterPro" id="IPR011676">
    <property type="entry name" value="DUF1618"/>
</dbReference>
<evidence type="ECO:0000259" key="1">
    <source>
        <dbReference type="Pfam" id="PF07762"/>
    </source>
</evidence>
<sequence>MGEEEEQTTEAMGLGKINWAEIDWEEPVEGYEDQSSMEVETTTGSESRGMGCVLDYLRVNPIGVTINPASLCPPSLAGGDTRISWVLLDLVAYIADRGNATTAKAFTRARHEIQATLCTARPPRVSHLCVYRPKLTPADFGTEPRMLASSDDLILFQAAICNSSVCFEQAMQDYFVYQAAPPMHDGEGGPSLTLLPHPGPSRSFSVWQVGILRGRAGGFLQRHGQNHYVIAALCRSAARTRHDLPKVGEPSFYDLHRFDSISGEWTTDELQLGPVELSQGKTYFCFCVDKVITLEDGFMGWVDPSQGILLCNVLVKDPELCYIAFPQRDNMQLTCTETDRDIAFIQGKIRLVEHNTHVRPGSFHNGTYISENWKATVCSWKTNSDSWEGEWVKGHTCDATRISGSLSKLLGYSDNATSLPALQRLHTGHPTFSLDDADVVYFLAKVDHKDEKAFVLSVNMRNGTLQGADCFDAERMVGISFSYTQSRVSGYLQVSQVGPLGVRICPNYNLPDIDAYNTILQLLLTICYIHKNLGP</sequence>
<dbReference type="AlphaFoldDB" id="A0A5J9WHS8"/>
<proteinExistence type="predicted"/>
<name>A0A5J9WHS8_9POAL</name>
<comment type="caution">
    <text evidence="2">The sequence shown here is derived from an EMBL/GenBank/DDBJ whole genome shotgun (WGS) entry which is preliminary data.</text>
</comment>
<reference evidence="2 3" key="1">
    <citation type="journal article" date="2019" name="Sci. Rep.">
        <title>A high-quality genome of Eragrostis curvula grass provides insights into Poaceae evolution and supports new strategies to enhance forage quality.</title>
        <authorList>
            <person name="Carballo J."/>
            <person name="Santos B.A.C.M."/>
            <person name="Zappacosta D."/>
            <person name="Garbus I."/>
            <person name="Selva J.P."/>
            <person name="Gallo C.A."/>
            <person name="Diaz A."/>
            <person name="Albertini E."/>
            <person name="Caccamo M."/>
            <person name="Echenique V."/>
        </authorList>
    </citation>
    <scope>NUCLEOTIDE SEQUENCE [LARGE SCALE GENOMIC DNA]</scope>
    <source>
        <strain evidence="3">cv. Victoria</strain>
        <tissue evidence="2">Leaf</tissue>
    </source>
</reference>
<accession>A0A5J9WHS8</accession>
<feature type="domain" description="DUF1618" evidence="1">
    <location>
        <begin position="301"/>
        <end position="441"/>
    </location>
</feature>
<dbReference type="Pfam" id="PF07762">
    <property type="entry name" value="DUF1618"/>
    <property type="match status" value="1"/>
</dbReference>
<dbReference type="PANTHER" id="PTHR33074">
    <property type="entry name" value="EXPRESSED PROTEIN-RELATED"/>
    <property type="match status" value="1"/>
</dbReference>